<evidence type="ECO:0000313" key="3">
    <source>
        <dbReference type="Proteomes" id="UP001611415"/>
    </source>
</evidence>
<dbReference type="EMBL" id="JBIRYO010000008">
    <property type="protein sequence ID" value="MFI2474749.1"/>
    <property type="molecule type" value="Genomic_DNA"/>
</dbReference>
<protein>
    <submittedName>
        <fullName evidence="2">Acg family FMN-binding oxidoreductase</fullName>
    </submittedName>
</protein>
<reference evidence="2 3" key="1">
    <citation type="submission" date="2024-10" db="EMBL/GenBank/DDBJ databases">
        <title>The Natural Products Discovery Center: Release of the First 8490 Sequenced Strains for Exploring Actinobacteria Biosynthetic Diversity.</title>
        <authorList>
            <person name="Kalkreuter E."/>
            <person name="Kautsar S.A."/>
            <person name="Yang D."/>
            <person name="Bader C.D."/>
            <person name="Teijaro C.N."/>
            <person name="Fluegel L."/>
            <person name="Davis C.M."/>
            <person name="Simpson J.R."/>
            <person name="Lauterbach L."/>
            <person name="Steele A.D."/>
            <person name="Gui C."/>
            <person name="Meng S."/>
            <person name="Li G."/>
            <person name="Viehrig K."/>
            <person name="Ye F."/>
            <person name="Su P."/>
            <person name="Kiefer A.F."/>
            <person name="Nichols A."/>
            <person name="Cepeda A.J."/>
            <person name="Yan W."/>
            <person name="Fan B."/>
            <person name="Jiang Y."/>
            <person name="Adhikari A."/>
            <person name="Zheng C.-J."/>
            <person name="Schuster L."/>
            <person name="Cowan T.M."/>
            <person name="Smanski M.J."/>
            <person name="Chevrette M.G."/>
            <person name="De Carvalho L.P.S."/>
            <person name="Shen B."/>
        </authorList>
    </citation>
    <scope>NUCLEOTIDE SEQUENCE [LARGE SCALE GENOMIC DNA]</scope>
    <source>
        <strain evidence="2 3">NPDC019275</strain>
    </source>
</reference>
<evidence type="ECO:0000313" key="2">
    <source>
        <dbReference type="EMBL" id="MFI2474749.1"/>
    </source>
</evidence>
<dbReference type="Proteomes" id="UP001611415">
    <property type="component" value="Unassembled WGS sequence"/>
</dbReference>
<gene>
    <name evidence="2" type="ORF">ACH49W_15345</name>
</gene>
<keyword evidence="3" id="KW-1185">Reference proteome</keyword>
<comment type="caution">
    <text evidence="2">The sequence shown here is derived from an EMBL/GenBank/DDBJ whole genome shotgun (WGS) entry which is preliminary data.</text>
</comment>
<organism evidence="2 3">
    <name type="scientific">Nocardia xishanensis</name>
    <dbReference type="NCBI Taxonomy" id="238964"/>
    <lineage>
        <taxon>Bacteria</taxon>
        <taxon>Bacillati</taxon>
        <taxon>Actinomycetota</taxon>
        <taxon>Actinomycetes</taxon>
        <taxon>Mycobacteriales</taxon>
        <taxon>Nocardiaceae</taxon>
        <taxon>Nocardia</taxon>
    </lineage>
</organism>
<dbReference type="SUPFAM" id="SSF55469">
    <property type="entry name" value="FMN-dependent nitroreductase-like"/>
    <property type="match status" value="2"/>
</dbReference>
<proteinExistence type="predicted"/>
<feature type="region of interest" description="Disordered" evidence="1">
    <location>
        <begin position="309"/>
        <end position="362"/>
    </location>
</feature>
<dbReference type="RefSeq" id="WP_357402329.1">
    <property type="nucleotide sequence ID" value="NZ_JBEYCD010000003.1"/>
</dbReference>
<dbReference type="PANTHER" id="PTHR23026">
    <property type="entry name" value="NADPH NITROREDUCTASE"/>
    <property type="match status" value="1"/>
</dbReference>
<accession>A0ABW7X0W6</accession>
<name>A0ABW7X0W6_9NOCA</name>
<evidence type="ECO:0000256" key="1">
    <source>
        <dbReference type="SAM" id="MobiDB-lite"/>
    </source>
</evidence>
<dbReference type="InterPro" id="IPR000415">
    <property type="entry name" value="Nitroreductase-like"/>
</dbReference>
<dbReference type="InterPro" id="IPR050627">
    <property type="entry name" value="Nitroreductase/BluB"/>
</dbReference>
<dbReference type="PANTHER" id="PTHR23026:SF123">
    <property type="entry name" value="NAD(P)H NITROREDUCTASE RV3131-RELATED"/>
    <property type="match status" value="1"/>
</dbReference>
<dbReference type="Gene3D" id="3.40.109.10">
    <property type="entry name" value="NADH Oxidase"/>
    <property type="match status" value="1"/>
</dbReference>
<dbReference type="NCBIfam" id="NF047509">
    <property type="entry name" value="Rv3131_FMN_oxido"/>
    <property type="match status" value="1"/>
</dbReference>
<sequence>MTDSTAPPASSVPDTPTLLAALQLAARAPSVHNTQPWRWEFDGTRLDLFRDDDRLLTAADPQGRQLVISCGAMLHHMRTALAARGWHTDTQRVPVPTRPDLLATITFRAWPDPPAGVMTRAQAIERRHTDRLPMTPPPRLGELVHTARMLASPHDVELDVLDDSARPLLAAASEHADANRRYDMDYQTELHWWAGHSGTNEGVPGTALASDAEAAHVPIARKFPSAAHSQRRGDIDDQAALLVLSSPGHTVSDWLHVGEALSAVLLECTSMGLATCALTHITELPAARESIHGALTRAGVPQVVLRVGAAPADTTEQPPTPRRPVNEILTVRDHPPSPAGGSHARSPDSDSTNVTMSRPGPL</sequence>